<reference evidence="2 3" key="1">
    <citation type="submission" date="2015-08" db="EMBL/GenBank/DDBJ databases">
        <title>Genomes of Paenibacillus riograndensis.</title>
        <authorList>
            <person name="Sant'Anna F.H."/>
            <person name="Souza R."/>
            <person name="Ambrosini A."/>
            <person name="Bach E."/>
            <person name="Fernandes G."/>
            <person name="Balsanelli E."/>
            <person name="Baura V.A."/>
            <person name="Pedrosa F.O."/>
            <person name="Souza E.M."/>
            <person name="Passaglia L."/>
        </authorList>
    </citation>
    <scope>NUCLEOTIDE SEQUENCE [LARGE SCALE GENOMIC DNA]</scope>
    <source>
        <strain evidence="2 3">CAS34</strain>
    </source>
</reference>
<dbReference type="OrthoDB" id="6191536at2"/>
<feature type="domain" description="AB hydrolase-1" evidence="1">
    <location>
        <begin position="21"/>
        <end position="134"/>
    </location>
</feature>
<dbReference type="PANTHER" id="PTHR43798">
    <property type="entry name" value="MONOACYLGLYCEROL LIPASE"/>
    <property type="match status" value="1"/>
</dbReference>
<accession>A0A132U360</accession>
<dbReference type="InterPro" id="IPR029058">
    <property type="entry name" value="AB_hydrolase_fold"/>
</dbReference>
<protein>
    <recommendedName>
        <fullName evidence="1">AB hydrolase-1 domain-containing protein</fullName>
    </recommendedName>
</protein>
<dbReference type="SUPFAM" id="SSF53474">
    <property type="entry name" value="alpha/beta-Hydrolases"/>
    <property type="match status" value="1"/>
</dbReference>
<proteinExistence type="predicted"/>
<organism evidence="2 3">
    <name type="scientific">Paenibacillus riograndensis</name>
    <dbReference type="NCBI Taxonomy" id="483937"/>
    <lineage>
        <taxon>Bacteria</taxon>
        <taxon>Bacillati</taxon>
        <taxon>Bacillota</taxon>
        <taxon>Bacilli</taxon>
        <taxon>Bacillales</taxon>
        <taxon>Paenibacillaceae</taxon>
        <taxon>Paenibacillus</taxon>
        <taxon>Paenibacillus sonchi group</taxon>
    </lineage>
</organism>
<gene>
    <name evidence="2" type="ORF">AMQ84_10980</name>
</gene>
<evidence type="ECO:0000313" key="2">
    <source>
        <dbReference type="EMBL" id="KWX77988.1"/>
    </source>
</evidence>
<dbReference type="Pfam" id="PF00561">
    <property type="entry name" value="Abhydrolase_1"/>
    <property type="match status" value="1"/>
</dbReference>
<name>A0A132U360_9BACL</name>
<evidence type="ECO:0000259" key="1">
    <source>
        <dbReference type="Pfam" id="PF00561"/>
    </source>
</evidence>
<sequence>MPQIQLNGTTIYYETYGTGVPVVFIHDHLTSHHLFEPQIEYFRDRVQVIVMDLRGNGLSGKMDVEVHRILDTQCEDLKELLRRLGLLSVILVASSGGGVLAQKFAVQNPELVRALVLVDNCSSGHDSTINNRIWGIVERCSWISYYLPPELLLRSLRIAYNKWLPAYHILRNELLHKRPTEGIKQRIALRQIDILAYAAKLQVPVLCVTGSQNEWRLAQASKNASMLPSAQLVVLDDAMYPSHLCQPQHFNRLLLNFLIDQHVIHQRGDGLESGG</sequence>
<dbReference type="InterPro" id="IPR050266">
    <property type="entry name" value="AB_hydrolase_sf"/>
</dbReference>
<comment type="caution">
    <text evidence="2">The sequence shown here is derived from an EMBL/GenBank/DDBJ whole genome shotgun (WGS) entry which is preliminary data.</text>
</comment>
<dbReference type="PRINTS" id="PR00111">
    <property type="entry name" value="ABHYDROLASE"/>
</dbReference>
<dbReference type="PATRIC" id="fig|483937.3.peg.2952"/>
<dbReference type="RefSeq" id="WP_060860402.1">
    <property type="nucleotide sequence ID" value="NZ_LIRB01000122.1"/>
</dbReference>
<dbReference type="EMBL" id="LIRB01000122">
    <property type="protein sequence ID" value="KWX77988.1"/>
    <property type="molecule type" value="Genomic_DNA"/>
</dbReference>
<keyword evidence="3" id="KW-1185">Reference proteome</keyword>
<evidence type="ECO:0000313" key="3">
    <source>
        <dbReference type="Proteomes" id="UP000070475"/>
    </source>
</evidence>
<dbReference type="InterPro" id="IPR000073">
    <property type="entry name" value="AB_hydrolase_1"/>
</dbReference>
<dbReference type="Proteomes" id="UP000070475">
    <property type="component" value="Unassembled WGS sequence"/>
</dbReference>
<dbReference type="Gene3D" id="3.40.50.1820">
    <property type="entry name" value="alpha/beta hydrolase"/>
    <property type="match status" value="1"/>
</dbReference>
<dbReference type="AlphaFoldDB" id="A0A132U360"/>